<dbReference type="GO" id="GO:0050684">
    <property type="term" value="P:regulation of mRNA processing"/>
    <property type="evidence" value="ECO:0007669"/>
    <property type="project" value="TreeGrafter"/>
</dbReference>
<dbReference type="InterPro" id="IPR008271">
    <property type="entry name" value="Ser/Thr_kinase_AS"/>
</dbReference>
<feature type="domain" description="Protein kinase" evidence="9">
    <location>
        <begin position="70"/>
        <end position="356"/>
    </location>
</feature>
<dbReference type="STRING" id="1163406.A0A0L0NIB5"/>
<keyword evidence="6" id="KW-0067">ATP-binding</keyword>
<dbReference type="Proteomes" id="UP000036947">
    <property type="component" value="Unassembled WGS sequence"/>
</dbReference>
<evidence type="ECO:0000313" key="10">
    <source>
        <dbReference type="EMBL" id="KND93789.1"/>
    </source>
</evidence>
<dbReference type="InterPro" id="IPR051334">
    <property type="entry name" value="SRPK"/>
</dbReference>
<dbReference type="GO" id="GO:0005524">
    <property type="term" value="F:ATP binding"/>
    <property type="evidence" value="ECO:0007669"/>
    <property type="project" value="UniProtKB-KW"/>
</dbReference>
<dbReference type="SMART" id="SM00220">
    <property type="entry name" value="S_TKc"/>
    <property type="match status" value="1"/>
</dbReference>
<keyword evidence="2" id="KW-0723">Serine/threonine-protein kinase</keyword>
<proteinExistence type="predicted"/>
<sequence length="356" mass="40342">GKRISVYKATISLAETALQNAGSPKPTLFSFLAASTAHMIDEPIDEELLPGDRLRYFYPMQLDETLDSRFKTIAKLGFGGGSTVWLAENLKFKRWRKSSGPRYVSIKIPALDTNASGERMKSKLIANANPSHEGLSFIRIPIDEFKLQGPQGTHSCLVYEPMRETLFRFQRRLPQQRLALPLFRCYIFLLLQTLDYLHTECRLIHTDIKDNNIMMTIENDAILTDFANHYKKHPQPRHVRTEDGRVTYLSEDDFGSLRGNGLLPKLADFNISFPGLVGDGGHLSAIQSHRYRAPEVLLGCPWSYSVDIWNLGLLMWNLLEDVNLFDRPAGEDGEYDPHVHLAQMVSLLGDPPRGTD</sequence>
<gene>
    <name evidence="10" type="ORF">TOPH_01964</name>
</gene>
<comment type="catalytic activity">
    <reaction evidence="8">
        <text>L-seryl-[protein] + ATP = O-phospho-L-seryl-[protein] + ADP + H(+)</text>
        <dbReference type="Rhea" id="RHEA:17989"/>
        <dbReference type="Rhea" id="RHEA-COMP:9863"/>
        <dbReference type="Rhea" id="RHEA-COMP:11604"/>
        <dbReference type="ChEBI" id="CHEBI:15378"/>
        <dbReference type="ChEBI" id="CHEBI:29999"/>
        <dbReference type="ChEBI" id="CHEBI:30616"/>
        <dbReference type="ChEBI" id="CHEBI:83421"/>
        <dbReference type="ChEBI" id="CHEBI:456216"/>
        <dbReference type="EC" id="2.7.11.1"/>
    </reaction>
</comment>
<evidence type="ECO:0000256" key="5">
    <source>
        <dbReference type="ARBA" id="ARBA00022777"/>
    </source>
</evidence>
<dbReference type="PANTHER" id="PTHR47634">
    <property type="entry name" value="PROTEIN KINASE DOMAIN-CONTAINING PROTEIN-RELATED"/>
    <property type="match status" value="1"/>
</dbReference>
<organism evidence="10 11">
    <name type="scientific">Tolypocladium ophioglossoides (strain CBS 100239)</name>
    <name type="common">Snaketongue truffleclub</name>
    <name type="synonym">Elaphocordyceps ophioglossoides</name>
    <dbReference type="NCBI Taxonomy" id="1163406"/>
    <lineage>
        <taxon>Eukaryota</taxon>
        <taxon>Fungi</taxon>
        <taxon>Dikarya</taxon>
        <taxon>Ascomycota</taxon>
        <taxon>Pezizomycotina</taxon>
        <taxon>Sordariomycetes</taxon>
        <taxon>Hypocreomycetidae</taxon>
        <taxon>Hypocreales</taxon>
        <taxon>Ophiocordycipitaceae</taxon>
        <taxon>Tolypocladium</taxon>
    </lineage>
</organism>
<dbReference type="InterPro" id="IPR011009">
    <property type="entry name" value="Kinase-like_dom_sf"/>
</dbReference>
<keyword evidence="3" id="KW-0808">Transferase</keyword>
<dbReference type="EMBL" id="LFRF01000003">
    <property type="protein sequence ID" value="KND93789.1"/>
    <property type="molecule type" value="Genomic_DNA"/>
</dbReference>
<dbReference type="AlphaFoldDB" id="A0A0L0NIB5"/>
<dbReference type="GO" id="GO:0000245">
    <property type="term" value="P:spliceosomal complex assembly"/>
    <property type="evidence" value="ECO:0007669"/>
    <property type="project" value="TreeGrafter"/>
</dbReference>
<dbReference type="PROSITE" id="PS50011">
    <property type="entry name" value="PROTEIN_KINASE_DOM"/>
    <property type="match status" value="1"/>
</dbReference>
<dbReference type="GO" id="GO:0004674">
    <property type="term" value="F:protein serine/threonine kinase activity"/>
    <property type="evidence" value="ECO:0007669"/>
    <property type="project" value="UniProtKB-KW"/>
</dbReference>
<reference evidence="10 11" key="1">
    <citation type="journal article" date="2015" name="BMC Genomics">
        <title>The genome of the truffle-parasite Tolypocladium ophioglossoides and the evolution of antifungal peptaibiotics.</title>
        <authorList>
            <person name="Quandt C.A."/>
            <person name="Bushley K.E."/>
            <person name="Spatafora J.W."/>
        </authorList>
    </citation>
    <scope>NUCLEOTIDE SEQUENCE [LARGE SCALE GENOMIC DNA]</scope>
    <source>
        <strain evidence="10 11">CBS 100239</strain>
    </source>
</reference>
<evidence type="ECO:0000256" key="8">
    <source>
        <dbReference type="ARBA" id="ARBA00048679"/>
    </source>
</evidence>
<dbReference type="Gene3D" id="1.10.510.10">
    <property type="entry name" value="Transferase(Phosphotransferase) domain 1"/>
    <property type="match status" value="1"/>
</dbReference>
<evidence type="ECO:0000256" key="6">
    <source>
        <dbReference type="ARBA" id="ARBA00022840"/>
    </source>
</evidence>
<accession>A0A0L0NIB5</accession>
<keyword evidence="4" id="KW-0547">Nucleotide-binding</keyword>
<evidence type="ECO:0000259" key="9">
    <source>
        <dbReference type="PROSITE" id="PS50011"/>
    </source>
</evidence>
<dbReference type="InterPro" id="IPR000719">
    <property type="entry name" value="Prot_kinase_dom"/>
</dbReference>
<evidence type="ECO:0000313" key="11">
    <source>
        <dbReference type="Proteomes" id="UP000036947"/>
    </source>
</evidence>
<keyword evidence="5 10" id="KW-0418">Kinase</keyword>
<evidence type="ECO:0000256" key="2">
    <source>
        <dbReference type="ARBA" id="ARBA00022527"/>
    </source>
</evidence>
<keyword evidence="11" id="KW-1185">Reference proteome</keyword>
<evidence type="ECO:0000256" key="3">
    <source>
        <dbReference type="ARBA" id="ARBA00022679"/>
    </source>
</evidence>
<dbReference type="OrthoDB" id="5979581at2759"/>
<dbReference type="PANTHER" id="PTHR47634:SF9">
    <property type="entry name" value="PROTEIN KINASE DOMAIN-CONTAINING PROTEIN-RELATED"/>
    <property type="match status" value="1"/>
</dbReference>
<dbReference type="Pfam" id="PF00069">
    <property type="entry name" value="Pkinase"/>
    <property type="match status" value="1"/>
</dbReference>
<evidence type="ECO:0000256" key="1">
    <source>
        <dbReference type="ARBA" id="ARBA00012513"/>
    </source>
</evidence>
<dbReference type="SUPFAM" id="SSF56112">
    <property type="entry name" value="Protein kinase-like (PK-like)"/>
    <property type="match status" value="1"/>
</dbReference>
<evidence type="ECO:0000256" key="7">
    <source>
        <dbReference type="ARBA" id="ARBA00047899"/>
    </source>
</evidence>
<feature type="non-terminal residue" evidence="10">
    <location>
        <position position="1"/>
    </location>
</feature>
<dbReference type="EC" id="2.7.11.1" evidence="1"/>
<comment type="catalytic activity">
    <reaction evidence="7">
        <text>L-threonyl-[protein] + ATP = O-phospho-L-threonyl-[protein] + ADP + H(+)</text>
        <dbReference type="Rhea" id="RHEA:46608"/>
        <dbReference type="Rhea" id="RHEA-COMP:11060"/>
        <dbReference type="Rhea" id="RHEA-COMP:11605"/>
        <dbReference type="ChEBI" id="CHEBI:15378"/>
        <dbReference type="ChEBI" id="CHEBI:30013"/>
        <dbReference type="ChEBI" id="CHEBI:30616"/>
        <dbReference type="ChEBI" id="CHEBI:61977"/>
        <dbReference type="ChEBI" id="CHEBI:456216"/>
        <dbReference type="EC" id="2.7.11.1"/>
    </reaction>
</comment>
<evidence type="ECO:0000256" key="4">
    <source>
        <dbReference type="ARBA" id="ARBA00022741"/>
    </source>
</evidence>
<protein>
    <recommendedName>
        <fullName evidence="1">non-specific serine/threonine protein kinase</fullName>
        <ecNumber evidence="1">2.7.11.1</ecNumber>
    </recommendedName>
</protein>
<dbReference type="Gene3D" id="3.30.200.20">
    <property type="entry name" value="Phosphorylase Kinase, domain 1"/>
    <property type="match status" value="1"/>
</dbReference>
<name>A0A0L0NIB5_TOLOC</name>
<dbReference type="PROSITE" id="PS00108">
    <property type="entry name" value="PROTEIN_KINASE_ST"/>
    <property type="match status" value="1"/>
</dbReference>
<comment type="caution">
    <text evidence="10">The sequence shown here is derived from an EMBL/GenBank/DDBJ whole genome shotgun (WGS) entry which is preliminary data.</text>
</comment>